<dbReference type="Pfam" id="PF01551">
    <property type="entry name" value="Peptidase_M23"/>
    <property type="match status" value="1"/>
</dbReference>
<evidence type="ECO:0000259" key="4">
    <source>
        <dbReference type="Pfam" id="PF01551"/>
    </source>
</evidence>
<feature type="coiled-coil region" evidence="2">
    <location>
        <begin position="37"/>
        <end position="117"/>
    </location>
</feature>
<comment type="caution">
    <text evidence="6">The sequence shown here is derived from an EMBL/GenBank/DDBJ whole genome shotgun (WGS) entry which is preliminary data.</text>
</comment>
<evidence type="ECO:0000313" key="7">
    <source>
        <dbReference type="Proteomes" id="UP000824242"/>
    </source>
</evidence>
<feature type="domain" description="M23ase beta-sheet core" evidence="4">
    <location>
        <begin position="302"/>
        <end position="400"/>
    </location>
</feature>
<protein>
    <submittedName>
        <fullName evidence="6">Peptidoglycan DD-metalloendopeptidase family protein</fullName>
    </submittedName>
</protein>
<evidence type="ECO:0000256" key="1">
    <source>
        <dbReference type="ARBA" id="ARBA00022729"/>
    </source>
</evidence>
<dbReference type="Gene3D" id="2.70.70.10">
    <property type="entry name" value="Glucose Permease (Domain IIA)"/>
    <property type="match status" value="1"/>
</dbReference>
<dbReference type="Proteomes" id="UP000824242">
    <property type="component" value="Unassembled WGS sequence"/>
</dbReference>
<dbReference type="InterPro" id="IPR016047">
    <property type="entry name" value="M23ase_b-sheet_dom"/>
</dbReference>
<dbReference type="PANTHER" id="PTHR21666">
    <property type="entry name" value="PEPTIDASE-RELATED"/>
    <property type="match status" value="1"/>
</dbReference>
<dbReference type="Pfam" id="PF24568">
    <property type="entry name" value="CC_PcsB"/>
    <property type="match status" value="1"/>
</dbReference>
<evidence type="ECO:0000313" key="6">
    <source>
        <dbReference type="EMBL" id="HIR46266.1"/>
    </source>
</evidence>
<keyword evidence="2" id="KW-0175">Coiled coil</keyword>
<dbReference type="InterPro" id="IPR057309">
    <property type="entry name" value="PcsB_CC"/>
</dbReference>
<evidence type="ECO:0000256" key="3">
    <source>
        <dbReference type="SAM" id="SignalP"/>
    </source>
</evidence>
<evidence type="ECO:0000259" key="5">
    <source>
        <dbReference type="Pfam" id="PF24568"/>
    </source>
</evidence>
<proteinExistence type="predicted"/>
<evidence type="ECO:0000256" key="2">
    <source>
        <dbReference type="SAM" id="Coils"/>
    </source>
</evidence>
<reference evidence="6" key="2">
    <citation type="journal article" date="2021" name="PeerJ">
        <title>Extensive microbial diversity within the chicken gut microbiome revealed by metagenomics and culture.</title>
        <authorList>
            <person name="Gilroy R."/>
            <person name="Ravi A."/>
            <person name="Getino M."/>
            <person name="Pursley I."/>
            <person name="Horton D.L."/>
            <person name="Alikhan N.F."/>
            <person name="Baker D."/>
            <person name="Gharbi K."/>
            <person name="Hall N."/>
            <person name="Watson M."/>
            <person name="Adriaenssens E.M."/>
            <person name="Foster-Nyarko E."/>
            <person name="Jarju S."/>
            <person name="Secka A."/>
            <person name="Antonio M."/>
            <person name="Oren A."/>
            <person name="Chaudhuri R.R."/>
            <person name="La Ragione R."/>
            <person name="Hildebrand F."/>
            <person name="Pallen M.J."/>
        </authorList>
    </citation>
    <scope>NUCLEOTIDE SEQUENCE</scope>
    <source>
        <strain evidence="6">ChiSxjej1B13-7958</strain>
    </source>
</reference>
<gene>
    <name evidence="6" type="ORF">IAB89_01205</name>
</gene>
<dbReference type="PANTHER" id="PTHR21666:SF289">
    <property type="entry name" value="L-ALA--D-GLU ENDOPEPTIDASE"/>
    <property type="match status" value="1"/>
</dbReference>
<dbReference type="Gene3D" id="6.10.250.3150">
    <property type="match status" value="1"/>
</dbReference>
<dbReference type="AlphaFoldDB" id="A0A9D1AKC4"/>
<dbReference type="GO" id="GO:0004222">
    <property type="term" value="F:metalloendopeptidase activity"/>
    <property type="evidence" value="ECO:0007669"/>
    <property type="project" value="TreeGrafter"/>
</dbReference>
<organism evidence="6 7">
    <name type="scientific">Candidatus Caccousia avicola</name>
    <dbReference type="NCBI Taxonomy" id="2840721"/>
    <lineage>
        <taxon>Bacteria</taxon>
        <taxon>Bacillati</taxon>
        <taxon>Bacillota</taxon>
        <taxon>Clostridia</taxon>
        <taxon>Eubacteriales</taxon>
        <taxon>Oscillospiraceae</taxon>
        <taxon>Oscillospiraceae incertae sedis</taxon>
        <taxon>Candidatus Caccousia</taxon>
    </lineage>
</organism>
<reference evidence="6" key="1">
    <citation type="submission" date="2020-10" db="EMBL/GenBank/DDBJ databases">
        <authorList>
            <person name="Gilroy R."/>
        </authorList>
    </citation>
    <scope>NUCLEOTIDE SEQUENCE</scope>
    <source>
        <strain evidence="6">ChiSxjej1B13-7958</strain>
    </source>
</reference>
<keyword evidence="1 3" id="KW-0732">Signal</keyword>
<dbReference type="InterPro" id="IPR050570">
    <property type="entry name" value="Cell_wall_metabolism_enzyme"/>
</dbReference>
<feature type="domain" description="Peptidoglycan hydrolase PcsB coiled-coil" evidence="5">
    <location>
        <begin position="111"/>
        <end position="183"/>
    </location>
</feature>
<dbReference type="InterPro" id="IPR011055">
    <property type="entry name" value="Dup_hybrid_motif"/>
</dbReference>
<sequence>MGGNAKLKGKFWKRLGKPFLALVLAVCVAQGTGGSAIAATLTELQQEQARLEQEKKENDAKLAELKADQSKQQEYKNTLDAQMQNLQSQIDGLNTQINDLDASISEKNAAIAEKQENIDRDVETLKERLCAIYMMGDASTLEIILQSESVIDMAQKVELLNMITEHDTRMIQQLSADMEAIADEKAEIESQKEEVAAARTQLEAKGSELASVQAEAERVLEELNQSVESVQAESDRIAKEKAQASAEIDQWWKDYYAQQAAQNNGSSGGSSGSSGSGGYVSTGNFTWPVPGFTNISCGYSSGHKAIDISGGGRTIYGTPIVAADSGKVVTATYHYSYGNYVMIDHGGGYSTLYAHASSLAVSAGQTVTKGQTIAYVGSTGNSTGPHLHFEVRVNGNRQNPFNWFS</sequence>
<dbReference type="SUPFAM" id="SSF51261">
    <property type="entry name" value="Duplicated hybrid motif"/>
    <property type="match status" value="1"/>
</dbReference>
<feature type="signal peptide" evidence="3">
    <location>
        <begin position="1"/>
        <end position="38"/>
    </location>
</feature>
<name>A0A9D1AKC4_9FIRM</name>
<dbReference type="EMBL" id="DVGZ01000013">
    <property type="protein sequence ID" value="HIR46266.1"/>
    <property type="molecule type" value="Genomic_DNA"/>
</dbReference>
<feature type="chain" id="PRO_5038493931" evidence="3">
    <location>
        <begin position="39"/>
        <end position="405"/>
    </location>
</feature>
<feature type="coiled-coil region" evidence="2">
    <location>
        <begin position="171"/>
        <end position="247"/>
    </location>
</feature>
<accession>A0A9D1AKC4</accession>
<dbReference type="CDD" id="cd12797">
    <property type="entry name" value="M23_peptidase"/>
    <property type="match status" value="1"/>
</dbReference>